<name>A0ABP9Z7Z3_9FUNG</name>
<sequence length="365" mass="41477">MQTYMFQIAVIDGKVKDLDLFVLSIVFEVKNLGESDLIDTQITAPSIFSKLPSFCRSQYFGLDEMHNLGQGIGRFIIKLIVNVNRHPNQKHSYHHKFADGSTNISGYTFKAPFKDLEIAGNMIEESRKNIPIAFRGSLDNLIAKLDDARAIDFLDLLLYVVPTLMVPVFTRQKVKTALLDLVRGCSIALQWELSENLIVEMEKCFASWHNFLKNEILEKHLSVAVFMPNNHYLAHIGYITIQMGCLRSYSARSTERTIGRYSKLIKSKVLTASLDDFYELPSDSPHSCDHQLWSPFSCTDLSDNTNNIESVPVQTIVKVLKKYYSRSSSSLVLVTINIEISARALINSQVYGSSMNRRFNIMQKI</sequence>
<evidence type="ECO:0000313" key="2">
    <source>
        <dbReference type="Proteomes" id="UP001473302"/>
    </source>
</evidence>
<accession>A0ABP9Z7Z3</accession>
<dbReference type="EMBL" id="BAABUK010000025">
    <property type="protein sequence ID" value="GAA5815235.1"/>
    <property type="molecule type" value="Genomic_DNA"/>
</dbReference>
<keyword evidence="2" id="KW-1185">Reference proteome</keyword>
<proteinExistence type="predicted"/>
<comment type="caution">
    <text evidence="1">The sequence shown here is derived from an EMBL/GenBank/DDBJ whole genome shotgun (WGS) entry which is preliminary data.</text>
</comment>
<reference evidence="1 2" key="1">
    <citation type="submission" date="2024-04" db="EMBL/GenBank/DDBJ databases">
        <title>genome sequences of Mucor flavus KT1a and Helicostylum pulchrum KT1b strains isolated from the surface of a dry-aged beef.</title>
        <authorList>
            <person name="Toyotome T."/>
            <person name="Hosono M."/>
            <person name="Torimaru M."/>
            <person name="Fukuda K."/>
            <person name="Mikami N."/>
        </authorList>
    </citation>
    <scope>NUCLEOTIDE SEQUENCE [LARGE SCALE GENOMIC DNA]</scope>
    <source>
        <strain evidence="1 2">KT1a</strain>
    </source>
</reference>
<protein>
    <submittedName>
        <fullName evidence="1">Uncharacterized protein</fullName>
    </submittedName>
</protein>
<organism evidence="1 2">
    <name type="scientific">Mucor flavus</name>
    <dbReference type="NCBI Taxonomy" id="439312"/>
    <lineage>
        <taxon>Eukaryota</taxon>
        <taxon>Fungi</taxon>
        <taxon>Fungi incertae sedis</taxon>
        <taxon>Mucoromycota</taxon>
        <taxon>Mucoromycotina</taxon>
        <taxon>Mucoromycetes</taxon>
        <taxon>Mucorales</taxon>
        <taxon>Mucorineae</taxon>
        <taxon>Mucoraceae</taxon>
        <taxon>Mucor</taxon>
    </lineage>
</organism>
<gene>
    <name evidence="1" type="ORF">MFLAVUS_008741</name>
</gene>
<evidence type="ECO:0000313" key="1">
    <source>
        <dbReference type="EMBL" id="GAA5815235.1"/>
    </source>
</evidence>
<dbReference type="Proteomes" id="UP001473302">
    <property type="component" value="Unassembled WGS sequence"/>
</dbReference>